<keyword evidence="3" id="KW-1185">Reference proteome</keyword>
<feature type="signal peptide" evidence="1">
    <location>
        <begin position="1"/>
        <end position="18"/>
    </location>
</feature>
<dbReference type="EMBL" id="CAXITT010000661">
    <property type="protein sequence ID" value="CAL1544946.1"/>
    <property type="molecule type" value="Genomic_DNA"/>
</dbReference>
<gene>
    <name evidence="2" type="ORF">GSLYS_00018429001</name>
</gene>
<accession>A0AAV2IH12</accession>
<dbReference type="Pfam" id="PF06206">
    <property type="entry name" value="CpeT"/>
    <property type="match status" value="1"/>
</dbReference>
<protein>
    <submittedName>
        <fullName evidence="2">Uncharacterized protein</fullName>
    </submittedName>
</protein>
<evidence type="ECO:0000256" key="1">
    <source>
        <dbReference type="SAM" id="SignalP"/>
    </source>
</evidence>
<reference evidence="2 3" key="1">
    <citation type="submission" date="2024-04" db="EMBL/GenBank/DDBJ databases">
        <authorList>
            <consortium name="Genoscope - CEA"/>
            <person name="William W."/>
        </authorList>
    </citation>
    <scope>NUCLEOTIDE SEQUENCE [LARGE SCALE GENOMIC DNA]</scope>
</reference>
<comment type="caution">
    <text evidence="2">The sequence shown here is derived from an EMBL/GenBank/DDBJ whole genome shotgun (WGS) entry which is preliminary data.</text>
</comment>
<evidence type="ECO:0000313" key="3">
    <source>
        <dbReference type="Proteomes" id="UP001497497"/>
    </source>
</evidence>
<name>A0AAV2IH12_LYMST</name>
<dbReference type="AlphaFoldDB" id="A0AAV2IH12"/>
<dbReference type="InterPro" id="IPR010404">
    <property type="entry name" value="CpcT/CpeT"/>
</dbReference>
<organism evidence="2 3">
    <name type="scientific">Lymnaea stagnalis</name>
    <name type="common">Great pond snail</name>
    <name type="synonym">Helix stagnalis</name>
    <dbReference type="NCBI Taxonomy" id="6523"/>
    <lineage>
        <taxon>Eukaryota</taxon>
        <taxon>Metazoa</taxon>
        <taxon>Spiralia</taxon>
        <taxon>Lophotrochozoa</taxon>
        <taxon>Mollusca</taxon>
        <taxon>Gastropoda</taxon>
        <taxon>Heterobranchia</taxon>
        <taxon>Euthyneura</taxon>
        <taxon>Panpulmonata</taxon>
        <taxon>Hygrophila</taxon>
        <taxon>Lymnaeoidea</taxon>
        <taxon>Lymnaeidae</taxon>
        <taxon>Lymnaea</taxon>
    </lineage>
</organism>
<feature type="chain" id="PRO_5044022000" evidence="1">
    <location>
        <begin position="19"/>
        <end position="231"/>
    </location>
</feature>
<keyword evidence="1" id="KW-0732">Signal</keyword>
<dbReference type="GO" id="GO:0016829">
    <property type="term" value="F:lyase activity"/>
    <property type="evidence" value="ECO:0007669"/>
    <property type="project" value="InterPro"/>
</dbReference>
<dbReference type="Proteomes" id="UP001497497">
    <property type="component" value="Unassembled WGS sequence"/>
</dbReference>
<evidence type="ECO:0000313" key="2">
    <source>
        <dbReference type="EMBL" id="CAL1544946.1"/>
    </source>
</evidence>
<sequence length="231" mass="26185">MKLLGLLVVLGVGSWAAGDDSEPRKEPSQRLLTFLSLFNGYFSSAKEVKAEKAELGYPVHDVINATFRNVFVPALPNEITFYLEEEDNGVVYRMQILVIREDELGIIRIAPYNFTDTTKYKPGQFDVTKDLENVRLEELSPTRPDCEIVFMQTDVNVFVGTFPDCTRWVDGGHPKYAFTLSCRTITALVYWGKSREKDSLLPYDHRKIVSYPLLPYVAPGAENFKPPCNCS</sequence>
<proteinExistence type="predicted"/>
<dbReference type="InterPro" id="IPR038672">
    <property type="entry name" value="CpcT/CpeT_sf"/>
</dbReference>
<dbReference type="Gene3D" id="2.40.128.590">
    <property type="entry name" value="CpcT/CpeT domain"/>
    <property type="match status" value="1"/>
</dbReference>